<dbReference type="OrthoDB" id="2800708at2759"/>
<feature type="compositionally biased region" description="Polar residues" evidence="2">
    <location>
        <begin position="663"/>
        <end position="676"/>
    </location>
</feature>
<gene>
    <name evidence="3" type="ORF">BD311DRAFT_240968</name>
</gene>
<name>A0A4Q9MV21_9APHY</name>
<feature type="region of interest" description="Disordered" evidence="2">
    <location>
        <begin position="747"/>
        <end position="768"/>
    </location>
</feature>
<dbReference type="EMBL" id="ML143408">
    <property type="protein sequence ID" value="TBU30126.1"/>
    <property type="molecule type" value="Genomic_DNA"/>
</dbReference>
<sequence>MPGPGAKNIKTLQASSAAQPDTEVARLRKELQLCNLKLSQMQARLMATLDELDASRNAHQLELKAERRAKEKLSEKLDRYLDEVKRADAEKDEMREVVSILVEKVEACNNYSAWPCARMSLARPLDPYIASQHDSTQVDRDGEMVRTALLETLHKKLEEERYSHTRAKEEADAEILRLRAMVARRDAELEACITHSGHRVLLSSSLSTDMHDLQQFTRAGGRASCTCEAVRGSSYRPYSAVSQDERDPVVSLTVTRQRILEREVDFLQGQLRHAQTSRMRATTVNADAQTPPPSILRTTTRHSDREVEALPAARSSKTADALEQTPRAPVRTPSSPQIRPRTAVASPSPYVLTPANAHTPSRAHRSQSPLEPRIKDDAIEQESASVRSASSCLDDLKRQIEALSAEIDAFSVERDALKRMLIEAHLKEPVTDSSGAPPSNDGDGVPTELIPTSSSYHEASCASEHRILREQLDKFILERVRREQELQAEIDSLQQALLTLRAQQRDSTDDDETRCAPGDPKVPLALLSPSARPSPPIPPASPILSPLQHLYPNHNVPAVNVIDNGDEFTSEQHIHNTEVADNGVGSEMEEQSMELATPLHPTILSLADDDLLIPSPNPPSFPPSTTTHSYVEPSDIPLPISPNGDWAGSPPLAFRPPLVSSPPHRQSPSPTLSKSAHASPPLLTRPPSISSDLLARVESATQARVDEIEREFNEVQRSLDVKTRELEDKNAALAQLCVTTSRLCGEVTGGDAGSSDGVDAHRDPENTL</sequence>
<feature type="region of interest" description="Disordered" evidence="2">
    <location>
        <begin position="428"/>
        <end position="449"/>
    </location>
</feature>
<feature type="region of interest" description="Disordered" evidence="2">
    <location>
        <begin position="609"/>
        <end position="689"/>
    </location>
</feature>
<feature type="compositionally biased region" description="Basic and acidic residues" evidence="2">
    <location>
        <begin position="758"/>
        <end position="768"/>
    </location>
</feature>
<evidence type="ECO:0000313" key="3">
    <source>
        <dbReference type="EMBL" id="TBU30126.1"/>
    </source>
</evidence>
<feature type="compositionally biased region" description="Polar residues" evidence="2">
    <location>
        <begin position="275"/>
        <end position="288"/>
    </location>
</feature>
<protein>
    <submittedName>
        <fullName evidence="3">Uncharacterized protein</fullName>
    </submittedName>
</protein>
<feature type="coiled-coil region" evidence="1">
    <location>
        <begin position="24"/>
        <end position="97"/>
    </location>
</feature>
<feature type="coiled-coil region" evidence="1">
    <location>
        <begin position="386"/>
        <end position="420"/>
    </location>
</feature>
<organism evidence="3">
    <name type="scientific">Dichomitus squalens</name>
    <dbReference type="NCBI Taxonomy" id="114155"/>
    <lineage>
        <taxon>Eukaryota</taxon>
        <taxon>Fungi</taxon>
        <taxon>Dikarya</taxon>
        <taxon>Basidiomycota</taxon>
        <taxon>Agaricomycotina</taxon>
        <taxon>Agaricomycetes</taxon>
        <taxon>Polyporales</taxon>
        <taxon>Polyporaceae</taxon>
        <taxon>Dichomitus</taxon>
    </lineage>
</organism>
<reference evidence="3" key="1">
    <citation type="submission" date="2019-01" db="EMBL/GenBank/DDBJ databases">
        <title>Draft genome sequences of three monokaryotic isolates of the white-rot basidiomycete fungus Dichomitus squalens.</title>
        <authorList>
            <consortium name="DOE Joint Genome Institute"/>
            <person name="Lopez S.C."/>
            <person name="Andreopoulos B."/>
            <person name="Pangilinan J."/>
            <person name="Lipzen A."/>
            <person name="Riley R."/>
            <person name="Ahrendt S."/>
            <person name="Ng V."/>
            <person name="Barry K."/>
            <person name="Daum C."/>
            <person name="Grigoriev I.V."/>
            <person name="Hilden K.S."/>
            <person name="Makela M.R."/>
            <person name="de Vries R.P."/>
        </authorList>
    </citation>
    <scope>NUCLEOTIDE SEQUENCE [LARGE SCALE GENOMIC DNA]</scope>
    <source>
        <strain evidence="3">OM18370.1</strain>
    </source>
</reference>
<evidence type="ECO:0000256" key="1">
    <source>
        <dbReference type="SAM" id="Coils"/>
    </source>
</evidence>
<feature type="region of interest" description="Disordered" evidence="2">
    <location>
        <begin position="275"/>
        <end position="372"/>
    </location>
</feature>
<keyword evidence="1" id="KW-0175">Coiled coil</keyword>
<evidence type="ECO:0000256" key="2">
    <source>
        <dbReference type="SAM" id="MobiDB-lite"/>
    </source>
</evidence>
<accession>A0A4Q9MV21</accession>
<dbReference type="Proteomes" id="UP000292957">
    <property type="component" value="Unassembled WGS sequence"/>
</dbReference>
<dbReference type="AlphaFoldDB" id="A0A4Q9MV21"/>
<proteinExistence type="predicted"/>